<accession>A0ABW4B182</accession>
<proteinExistence type="predicted"/>
<sequence length="95" mass="10363">MRLETKIALISVLISCVPIGIAILAMIIANLSGCELNEASVSSCVVLGVELGDTLYNMGMMFWLAIPAFGLTFWGCIIAFVMWLLRKRKEAKSGH</sequence>
<keyword evidence="1" id="KW-0812">Transmembrane</keyword>
<feature type="transmembrane region" description="Helical" evidence="1">
    <location>
        <begin position="7"/>
        <end position="29"/>
    </location>
</feature>
<keyword evidence="1" id="KW-0472">Membrane</keyword>
<evidence type="ECO:0000313" key="2">
    <source>
        <dbReference type="EMBL" id="MFD1383960.1"/>
    </source>
</evidence>
<keyword evidence="1" id="KW-1133">Transmembrane helix</keyword>
<organism evidence="2 3">
    <name type="scientific">Rhodanobacter aciditrophus</name>
    <dbReference type="NCBI Taxonomy" id="1623218"/>
    <lineage>
        <taxon>Bacteria</taxon>
        <taxon>Pseudomonadati</taxon>
        <taxon>Pseudomonadota</taxon>
        <taxon>Gammaproteobacteria</taxon>
        <taxon>Lysobacterales</taxon>
        <taxon>Rhodanobacteraceae</taxon>
        <taxon>Rhodanobacter</taxon>
    </lineage>
</organism>
<name>A0ABW4B182_9GAMM</name>
<keyword evidence="3" id="KW-1185">Reference proteome</keyword>
<reference evidence="3" key="1">
    <citation type="journal article" date="2019" name="Int. J. Syst. Evol. Microbiol.">
        <title>The Global Catalogue of Microorganisms (GCM) 10K type strain sequencing project: providing services to taxonomists for standard genome sequencing and annotation.</title>
        <authorList>
            <consortium name="The Broad Institute Genomics Platform"/>
            <consortium name="The Broad Institute Genome Sequencing Center for Infectious Disease"/>
            <person name="Wu L."/>
            <person name="Ma J."/>
        </authorList>
    </citation>
    <scope>NUCLEOTIDE SEQUENCE [LARGE SCALE GENOMIC DNA]</scope>
    <source>
        <strain evidence="3">JCM 30774</strain>
    </source>
</reference>
<comment type="caution">
    <text evidence="2">The sequence shown here is derived from an EMBL/GenBank/DDBJ whole genome shotgun (WGS) entry which is preliminary data.</text>
</comment>
<evidence type="ECO:0000313" key="3">
    <source>
        <dbReference type="Proteomes" id="UP001597059"/>
    </source>
</evidence>
<dbReference type="Proteomes" id="UP001597059">
    <property type="component" value="Unassembled WGS sequence"/>
</dbReference>
<dbReference type="EMBL" id="JBHTMN010000012">
    <property type="protein sequence ID" value="MFD1383960.1"/>
    <property type="molecule type" value="Genomic_DNA"/>
</dbReference>
<gene>
    <name evidence="2" type="ORF">ACFQ45_11295</name>
</gene>
<dbReference type="RefSeq" id="WP_377367725.1">
    <property type="nucleotide sequence ID" value="NZ_JBHTMN010000012.1"/>
</dbReference>
<feature type="transmembrane region" description="Helical" evidence="1">
    <location>
        <begin position="60"/>
        <end position="85"/>
    </location>
</feature>
<protein>
    <submittedName>
        <fullName evidence="2">Uncharacterized protein</fullName>
    </submittedName>
</protein>
<evidence type="ECO:0000256" key="1">
    <source>
        <dbReference type="SAM" id="Phobius"/>
    </source>
</evidence>